<dbReference type="Pfam" id="PF05199">
    <property type="entry name" value="GMC_oxred_C"/>
    <property type="match status" value="1"/>
</dbReference>
<dbReference type="GO" id="GO:0016614">
    <property type="term" value="F:oxidoreductase activity, acting on CH-OH group of donors"/>
    <property type="evidence" value="ECO:0007669"/>
    <property type="project" value="InterPro"/>
</dbReference>
<dbReference type="AlphaFoldDB" id="A0A8E2EGE2"/>
<dbReference type="GO" id="GO:0050660">
    <property type="term" value="F:flavin adenine dinucleotide binding"/>
    <property type="evidence" value="ECO:0007669"/>
    <property type="project" value="InterPro"/>
</dbReference>
<proteinExistence type="inferred from homology"/>
<dbReference type="PANTHER" id="PTHR11552:SF147">
    <property type="entry name" value="CHOLINE DEHYDROGENASE, MITOCHONDRIAL"/>
    <property type="match status" value="1"/>
</dbReference>
<evidence type="ECO:0000256" key="1">
    <source>
        <dbReference type="ARBA" id="ARBA00010790"/>
    </source>
</evidence>
<organism evidence="3 4">
    <name type="scientific">Lepidopterella palustris CBS 459.81</name>
    <dbReference type="NCBI Taxonomy" id="1314670"/>
    <lineage>
        <taxon>Eukaryota</taxon>
        <taxon>Fungi</taxon>
        <taxon>Dikarya</taxon>
        <taxon>Ascomycota</taxon>
        <taxon>Pezizomycotina</taxon>
        <taxon>Dothideomycetes</taxon>
        <taxon>Pleosporomycetidae</taxon>
        <taxon>Mytilinidiales</taxon>
        <taxon>Argynnaceae</taxon>
        <taxon>Lepidopterella</taxon>
    </lineage>
</organism>
<evidence type="ECO:0000259" key="2">
    <source>
        <dbReference type="Pfam" id="PF05199"/>
    </source>
</evidence>
<dbReference type="InterPro" id="IPR007867">
    <property type="entry name" value="GMC_OxRtase_C"/>
</dbReference>
<comment type="similarity">
    <text evidence="1">Belongs to the GMC oxidoreductase family.</text>
</comment>
<feature type="domain" description="Glucose-methanol-choline oxidoreductase C-terminal" evidence="2">
    <location>
        <begin position="17"/>
        <end position="146"/>
    </location>
</feature>
<keyword evidence="4" id="KW-1185">Reference proteome</keyword>
<name>A0A8E2EGE2_9PEZI</name>
<dbReference type="PANTHER" id="PTHR11552">
    <property type="entry name" value="GLUCOSE-METHANOL-CHOLINE GMC OXIDOREDUCTASE"/>
    <property type="match status" value="1"/>
</dbReference>
<dbReference type="InterPro" id="IPR036188">
    <property type="entry name" value="FAD/NAD-bd_sf"/>
</dbReference>
<dbReference type="Proteomes" id="UP000250266">
    <property type="component" value="Unassembled WGS sequence"/>
</dbReference>
<dbReference type="SUPFAM" id="SSF54373">
    <property type="entry name" value="FAD-linked reductases, C-terminal domain"/>
    <property type="match status" value="1"/>
</dbReference>
<protein>
    <recommendedName>
        <fullName evidence="2">Glucose-methanol-choline oxidoreductase C-terminal domain-containing protein</fullName>
    </recommendedName>
</protein>
<gene>
    <name evidence="3" type="ORF">K432DRAFT_290880</name>
</gene>
<evidence type="ECO:0000313" key="4">
    <source>
        <dbReference type="Proteomes" id="UP000250266"/>
    </source>
</evidence>
<dbReference type="OrthoDB" id="269227at2759"/>
<dbReference type="Gene3D" id="3.50.50.60">
    <property type="entry name" value="FAD/NAD(P)-binding domain"/>
    <property type="match status" value="1"/>
</dbReference>
<accession>A0A8E2EGE2</accession>
<dbReference type="InterPro" id="IPR012132">
    <property type="entry name" value="GMC_OxRdtase"/>
</dbReference>
<sequence length="168" mass="19013">MTYLPGTRTSDQPLQRYVSLRSCSPMDLPVIDLKFLNHPFDRRIAIETVKAAIQIVQAKGYKEGVPTDAAPNFEQWTSTMLEFVRGNLGRGYHSMSMCRMGSEYDPMRGVDSRFRVVGVEGLRVADLSVCPVSKCNHTQINAYLIAERCVREFWKKRGVKGHVAETKV</sequence>
<dbReference type="EMBL" id="KV744859">
    <property type="protein sequence ID" value="OCK83502.1"/>
    <property type="molecule type" value="Genomic_DNA"/>
</dbReference>
<dbReference type="SUPFAM" id="SSF51905">
    <property type="entry name" value="FAD/NAD(P)-binding domain"/>
    <property type="match status" value="1"/>
</dbReference>
<reference evidence="3 4" key="1">
    <citation type="journal article" date="2016" name="Nat. Commun.">
        <title>Ectomycorrhizal ecology is imprinted in the genome of the dominant symbiotic fungus Cenococcum geophilum.</title>
        <authorList>
            <consortium name="DOE Joint Genome Institute"/>
            <person name="Peter M."/>
            <person name="Kohler A."/>
            <person name="Ohm R.A."/>
            <person name="Kuo A."/>
            <person name="Krutzmann J."/>
            <person name="Morin E."/>
            <person name="Arend M."/>
            <person name="Barry K.W."/>
            <person name="Binder M."/>
            <person name="Choi C."/>
            <person name="Clum A."/>
            <person name="Copeland A."/>
            <person name="Grisel N."/>
            <person name="Haridas S."/>
            <person name="Kipfer T."/>
            <person name="LaButti K."/>
            <person name="Lindquist E."/>
            <person name="Lipzen A."/>
            <person name="Maire R."/>
            <person name="Meier B."/>
            <person name="Mihaltcheva S."/>
            <person name="Molinier V."/>
            <person name="Murat C."/>
            <person name="Poggeler S."/>
            <person name="Quandt C.A."/>
            <person name="Sperisen C."/>
            <person name="Tritt A."/>
            <person name="Tisserant E."/>
            <person name="Crous P.W."/>
            <person name="Henrissat B."/>
            <person name="Nehls U."/>
            <person name="Egli S."/>
            <person name="Spatafora J.W."/>
            <person name="Grigoriev I.V."/>
            <person name="Martin F.M."/>
        </authorList>
    </citation>
    <scope>NUCLEOTIDE SEQUENCE [LARGE SCALE GENOMIC DNA]</scope>
    <source>
        <strain evidence="3 4">CBS 459.81</strain>
    </source>
</reference>
<evidence type="ECO:0000313" key="3">
    <source>
        <dbReference type="EMBL" id="OCK83502.1"/>
    </source>
</evidence>
<dbReference type="Gene3D" id="3.30.560.10">
    <property type="entry name" value="Glucose Oxidase, domain 3"/>
    <property type="match status" value="1"/>
</dbReference>